<evidence type="ECO:0000256" key="9">
    <source>
        <dbReference type="ARBA" id="ARBA00023004"/>
    </source>
</evidence>
<keyword evidence="15" id="KW-1185">Reference proteome</keyword>
<evidence type="ECO:0000256" key="7">
    <source>
        <dbReference type="ARBA" id="ARBA00022989"/>
    </source>
</evidence>
<evidence type="ECO:0000256" key="3">
    <source>
        <dbReference type="ARBA" id="ARBA00010617"/>
    </source>
</evidence>
<dbReference type="PROSITE" id="PS00086">
    <property type="entry name" value="CYTOCHROME_P450"/>
    <property type="match status" value="1"/>
</dbReference>
<evidence type="ECO:0000256" key="14">
    <source>
        <dbReference type="SAM" id="Phobius"/>
    </source>
</evidence>
<comment type="subcellular location">
    <subcellularLocation>
        <location evidence="2">Membrane</location>
        <topology evidence="2">Single-pass membrane protein</topology>
    </subcellularLocation>
</comment>
<evidence type="ECO:0000256" key="1">
    <source>
        <dbReference type="ARBA" id="ARBA00001971"/>
    </source>
</evidence>
<evidence type="ECO:0000256" key="11">
    <source>
        <dbReference type="ARBA" id="ARBA00023136"/>
    </source>
</evidence>
<accession>A0A6P6SPE2</accession>
<evidence type="ECO:0000256" key="4">
    <source>
        <dbReference type="ARBA" id="ARBA00022617"/>
    </source>
</evidence>
<evidence type="ECO:0000256" key="13">
    <source>
        <dbReference type="RuleBase" id="RU000461"/>
    </source>
</evidence>
<dbReference type="GO" id="GO:0016705">
    <property type="term" value="F:oxidoreductase activity, acting on paired donors, with incorporation or reduction of molecular oxygen"/>
    <property type="evidence" value="ECO:0007669"/>
    <property type="project" value="InterPro"/>
</dbReference>
<keyword evidence="6 12" id="KW-0479">Metal-binding</keyword>
<dbReference type="Gene3D" id="1.10.630.10">
    <property type="entry name" value="Cytochrome P450"/>
    <property type="match status" value="1"/>
</dbReference>
<keyword evidence="10 13" id="KW-0503">Monooxygenase</keyword>
<dbReference type="RefSeq" id="XP_027067720.2">
    <property type="nucleotide sequence ID" value="XM_027211919.2"/>
</dbReference>
<evidence type="ECO:0000256" key="6">
    <source>
        <dbReference type="ARBA" id="ARBA00022723"/>
    </source>
</evidence>
<comment type="similarity">
    <text evidence="3 13">Belongs to the cytochrome P450 family.</text>
</comment>
<dbReference type="GeneID" id="113693368"/>
<dbReference type="GO" id="GO:0016020">
    <property type="term" value="C:membrane"/>
    <property type="evidence" value="ECO:0007669"/>
    <property type="project" value="UniProtKB-SubCell"/>
</dbReference>
<dbReference type="GO" id="GO:0005506">
    <property type="term" value="F:iron ion binding"/>
    <property type="evidence" value="ECO:0007669"/>
    <property type="project" value="InterPro"/>
</dbReference>
<evidence type="ECO:0000256" key="10">
    <source>
        <dbReference type="ARBA" id="ARBA00023033"/>
    </source>
</evidence>
<keyword evidence="4 12" id="KW-0349">Heme</keyword>
<evidence type="ECO:0000256" key="12">
    <source>
        <dbReference type="PIRSR" id="PIRSR602401-1"/>
    </source>
</evidence>
<evidence type="ECO:0000256" key="2">
    <source>
        <dbReference type="ARBA" id="ARBA00004167"/>
    </source>
</evidence>
<evidence type="ECO:0000313" key="15">
    <source>
        <dbReference type="Proteomes" id="UP001652660"/>
    </source>
</evidence>
<dbReference type="GO" id="GO:0020037">
    <property type="term" value="F:heme binding"/>
    <property type="evidence" value="ECO:0007669"/>
    <property type="project" value="InterPro"/>
</dbReference>
<protein>
    <submittedName>
        <fullName evidence="16">6,7,8-trihydroxycoumarin synthase-like isoform X1</fullName>
    </submittedName>
</protein>
<comment type="cofactor">
    <cofactor evidence="1 12">
        <name>heme</name>
        <dbReference type="ChEBI" id="CHEBI:30413"/>
    </cofactor>
</comment>
<dbReference type="OrthoDB" id="2789670at2759"/>
<dbReference type="GO" id="GO:0004497">
    <property type="term" value="F:monooxygenase activity"/>
    <property type="evidence" value="ECO:0007669"/>
    <property type="project" value="UniProtKB-KW"/>
</dbReference>
<gene>
    <name evidence="16" type="primary">LOC113693368</name>
</gene>
<name>A0A6P6SPE2_COFAR</name>
<feature type="binding site" description="axial binding residue" evidence="12">
    <location>
        <position position="465"/>
    </location>
    <ligand>
        <name>heme</name>
        <dbReference type="ChEBI" id="CHEBI:30413"/>
    </ligand>
    <ligandPart>
        <name>Fe</name>
        <dbReference type="ChEBI" id="CHEBI:18248"/>
    </ligandPart>
</feature>
<proteinExistence type="inferred from homology"/>
<keyword evidence="11 14" id="KW-0472">Membrane</keyword>
<evidence type="ECO:0000313" key="16">
    <source>
        <dbReference type="RefSeq" id="XP_027067720.2"/>
    </source>
</evidence>
<dbReference type="PRINTS" id="PR00385">
    <property type="entry name" value="P450"/>
</dbReference>
<dbReference type="InterPro" id="IPR002401">
    <property type="entry name" value="Cyt_P450_E_grp-I"/>
</dbReference>
<keyword evidence="9 12" id="KW-0408">Iron</keyword>
<sequence>MVFVKNELRKRGRSLIDQILVIRFQRKMAWLFLCSILPLILIFLLQKTKKSKKTRGPPGPPGLPFIGNLHQLDSAKPHEYLWKLSKKYGPLMSLRIGSVPVVVISSSKMAKEALKTHDLVFSGRRAYVSHQKLSYNGRDVAFSPYGEYWRQMRKVCVLHLFSLSRVQSFSPIIQDEISHLIQKISNLSCASKVINLSSIMTSLGSTIICRIAFGKKYDEEGHERKRFDQILQESQAMMAGFFISDYLPSLSWIDKLSGMFARLEKNFKDLDLFYQELIDEHLNPNRPETMKDDVLDILIQIKQEQSSGFELTWDHIKALLMNIFIAGTDTSAATVVWAMTALMKNPSALKKVQAEIRDLVGQKGAVVGEKLQQLRYLDAVIKEALRLYPPAPVLVARETTQSCNIEGYEIGSKTLVYINDWAISRDPENWERPDEFIPERFLNNAIDVRGNDFEVIPFGAGRRGCPGIHLGLSTVKLALANLLYSFEWELPSGIRAEDIDTDVLPGITMHKKNALCILAKEYLHKSS</sequence>
<keyword evidence="8 13" id="KW-0560">Oxidoreductase</keyword>
<dbReference type="CDD" id="cd11072">
    <property type="entry name" value="CYP71-like"/>
    <property type="match status" value="1"/>
</dbReference>
<feature type="transmembrane region" description="Helical" evidence="14">
    <location>
        <begin position="28"/>
        <end position="45"/>
    </location>
</feature>
<evidence type="ECO:0000256" key="5">
    <source>
        <dbReference type="ARBA" id="ARBA00022692"/>
    </source>
</evidence>
<dbReference type="Pfam" id="PF00067">
    <property type="entry name" value="p450"/>
    <property type="match status" value="1"/>
</dbReference>
<organism evidence="15 16">
    <name type="scientific">Coffea arabica</name>
    <name type="common">Arabian coffee</name>
    <dbReference type="NCBI Taxonomy" id="13443"/>
    <lineage>
        <taxon>Eukaryota</taxon>
        <taxon>Viridiplantae</taxon>
        <taxon>Streptophyta</taxon>
        <taxon>Embryophyta</taxon>
        <taxon>Tracheophyta</taxon>
        <taxon>Spermatophyta</taxon>
        <taxon>Magnoliopsida</taxon>
        <taxon>eudicotyledons</taxon>
        <taxon>Gunneridae</taxon>
        <taxon>Pentapetalae</taxon>
        <taxon>asterids</taxon>
        <taxon>lamiids</taxon>
        <taxon>Gentianales</taxon>
        <taxon>Rubiaceae</taxon>
        <taxon>Ixoroideae</taxon>
        <taxon>Gardenieae complex</taxon>
        <taxon>Bertiereae - Coffeeae clade</taxon>
        <taxon>Coffeeae</taxon>
        <taxon>Coffea</taxon>
    </lineage>
</organism>
<dbReference type="InterPro" id="IPR017972">
    <property type="entry name" value="Cyt_P450_CS"/>
</dbReference>
<dbReference type="AlphaFoldDB" id="A0A6P6SPE2"/>
<dbReference type="PANTHER" id="PTHR47955">
    <property type="entry name" value="CYTOCHROME P450 FAMILY 71 PROTEIN"/>
    <property type="match status" value="1"/>
</dbReference>
<evidence type="ECO:0000256" key="8">
    <source>
        <dbReference type="ARBA" id="ARBA00023002"/>
    </source>
</evidence>
<reference evidence="16" key="2">
    <citation type="submission" date="2025-08" db="UniProtKB">
        <authorList>
            <consortium name="RefSeq"/>
        </authorList>
    </citation>
    <scope>IDENTIFICATION</scope>
    <source>
        <tissue evidence="16">Leaves</tissue>
    </source>
</reference>
<keyword evidence="7 14" id="KW-1133">Transmembrane helix</keyword>
<dbReference type="InterPro" id="IPR036396">
    <property type="entry name" value="Cyt_P450_sf"/>
</dbReference>
<keyword evidence="5 14" id="KW-0812">Transmembrane</keyword>
<dbReference type="PRINTS" id="PR00463">
    <property type="entry name" value="EP450I"/>
</dbReference>
<dbReference type="PANTHER" id="PTHR47955:SF22">
    <property type="entry name" value="CYTOCHROME P450 83B1-LIKE"/>
    <property type="match status" value="1"/>
</dbReference>
<dbReference type="SUPFAM" id="SSF48264">
    <property type="entry name" value="Cytochrome P450"/>
    <property type="match status" value="1"/>
</dbReference>
<dbReference type="InterPro" id="IPR001128">
    <property type="entry name" value="Cyt_P450"/>
</dbReference>
<dbReference type="Proteomes" id="UP001652660">
    <property type="component" value="Chromosome 6c"/>
</dbReference>
<reference evidence="15" key="1">
    <citation type="journal article" date="2025" name="Foods">
        <title>Unveiling the Microbial Signatures of Arabica Coffee Cherries: Insights into Ripeness Specific Diversity, Functional Traits, and Implications for Quality and Safety.</title>
        <authorList>
            <consortium name="RefSeq"/>
            <person name="Tenea G.N."/>
            <person name="Cifuentes V."/>
            <person name="Reyes P."/>
            <person name="Cevallos-Vallejos M."/>
        </authorList>
    </citation>
    <scope>NUCLEOTIDE SEQUENCE [LARGE SCALE GENOMIC DNA]</scope>
</reference>